<comment type="caution">
    <text evidence="1">The sequence shown here is derived from an EMBL/GenBank/DDBJ whole genome shotgun (WGS) entry which is preliminary data.</text>
</comment>
<organism evidence="1 2">
    <name type="scientific">Gossypium australe</name>
    <dbReference type="NCBI Taxonomy" id="47621"/>
    <lineage>
        <taxon>Eukaryota</taxon>
        <taxon>Viridiplantae</taxon>
        <taxon>Streptophyta</taxon>
        <taxon>Embryophyta</taxon>
        <taxon>Tracheophyta</taxon>
        <taxon>Spermatophyta</taxon>
        <taxon>Magnoliopsida</taxon>
        <taxon>eudicotyledons</taxon>
        <taxon>Gunneridae</taxon>
        <taxon>Pentapetalae</taxon>
        <taxon>rosids</taxon>
        <taxon>malvids</taxon>
        <taxon>Malvales</taxon>
        <taxon>Malvaceae</taxon>
        <taxon>Malvoideae</taxon>
        <taxon>Gossypium</taxon>
    </lineage>
</organism>
<evidence type="ECO:0000313" key="2">
    <source>
        <dbReference type="Proteomes" id="UP000325315"/>
    </source>
</evidence>
<evidence type="ECO:0008006" key="3">
    <source>
        <dbReference type="Google" id="ProtNLM"/>
    </source>
</evidence>
<reference evidence="2" key="1">
    <citation type="journal article" date="2019" name="Plant Biotechnol. J.">
        <title>Genome sequencing of the Australian wild diploid species Gossypium australe highlights disease resistance and delayed gland morphogenesis.</title>
        <authorList>
            <person name="Cai Y."/>
            <person name="Cai X."/>
            <person name="Wang Q."/>
            <person name="Wang P."/>
            <person name="Zhang Y."/>
            <person name="Cai C."/>
            <person name="Xu Y."/>
            <person name="Wang K."/>
            <person name="Zhou Z."/>
            <person name="Wang C."/>
            <person name="Geng S."/>
            <person name="Li B."/>
            <person name="Dong Q."/>
            <person name="Hou Y."/>
            <person name="Wang H."/>
            <person name="Ai P."/>
            <person name="Liu Z."/>
            <person name="Yi F."/>
            <person name="Sun M."/>
            <person name="An G."/>
            <person name="Cheng J."/>
            <person name="Zhang Y."/>
            <person name="Shi Q."/>
            <person name="Xie Y."/>
            <person name="Shi X."/>
            <person name="Chang Y."/>
            <person name="Huang F."/>
            <person name="Chen Y."/>
            <person name="Hong S."/>
            <person name="Mi L."/>
            <person name="Sun Q."/>
            <person name="Zhang L."/>
            <person name="Zhou B."/>
            <person name="Peng R."/>
            <person name="Zhang X."/>
            <person name="Liu F."/>
        </authorList>
    </citation>
    <scope>NUCLEOTIDE SEQUENCE [LARGE SCALE GENOMIC DNA]</scope>
    <source>
        <strain evidence="2">cv. PA1801</strain>
    </source>
</reference>
<dbReference type="Proteomes" id="UP000325315">
    <property type="component" value="Unassembled WGS sequence"/>
</dbReference>
<evidence type="ECO:0000313" key="1">
    <source>
        <dbReference type="EMBL" id="KAA3486591.1"/>
    </source>
</evidence>
<sequence length="115" mass="13357">MSDLGDMTYFLSLEVFQSEQGIFISQKSFALNILNRFCMENCKPTSTPIAQGEKLANQGSLEKVDECTYRKDSKIRQRDPKLQKRILRYVKGTLSYKVEYVKEKELKLTGFRDSD</sequence>
<dbReference type="OrthoDB" id="1002252at2759"/>
<gene>
    <name evidence="1" type="ORF">EPI10_030482</name>
</gene>
<name>A0A5B6WXC7_9ROSI</name>
<dbReference type="EMBL" id="SMMG02000001">
    <property type="protein sequence ID" value="KAA3486591.1"/>
    <property type="molecule type" value="Genomic_DNA"/>
</dbReference>
<dbReference type="AlphaFoldDB" id="A0A5B6WXC7"/>
<protein>
    <recommendedName>
        <fullName evidence="3">Mitochondrial protein</fullName>
    </recommendedName>
</protein>
<accession>A0A5B6WXC7</accession>
<keyword evidence="2" id="KW-1185">Reference proteome</keyword>
<proteinExistence type="predicted"/>